<dbReference type="AlphaFoldDB" id="A0AAU7F2Y6"/>
<protein>
    <submittedName>
        <fullName evidence="1">Uncharacterized protein</fullName>
    </submittedName>
</protein>
<proteinExistence type="predicted"/>
<accession>A0AAU7F2Y6</accession>
<sequence length="113" mass="12758">MSDKAMIHELVHRRSSVFIDEYVDRYSAMAISWNGDERVHVTFGRDSLEVLSEPIVPNPENPSKAIFGTGRSKPYRNDVASLTIPMDVAEQLAISLLRMVHGSRDREKSEDGQ</sequence>
<gene>
    <name evidence="1" type="ORF">ABHN08_11130</name>
</gene>
<evidence type="ECO:0000313" key="1">
    <source>
        <dbReference type="EMBL" id="XBL98481.1"/>
    </source>
</evidence>
<dbReference type="EMBL" id="CP157354">
    <property type="protein sequence ID" value="XBL98481.1"/>
    <property type="molecule type" value="Genomic_DNA"/>
</dbReference>
<organism evidence="1">
    <name type="scientific">Pseudomonas iranensis</name>
    <dbReference type="NCBI Taxonomy" id="2745503"/>
    <lineage>
        <taxon>Bacteria</taxon>
        <taxon>Pseudomonadati</taxon>
        <taxon>Pseudomonadota</taxon>
        <taxon>Gammaproteobacteria</taxon>
        <taxon>Pseudomonadales</taxon>
        <taxon>Pseudomonadaceae</taxon>
        <taxon>Pseudomonas</taxon>
    </lineage>
</organism>
<reference evidence="1" key="1">
    <citation type="submission" date="2024-05" db="EMBL/GenBank/DDBJ databases">
        <title>Draft genome sequence of Pseudomonas iranensis M7D1.</title>
        <authorList>
            <person name="Miller S.L."/>
            <person name="Nsubuga A."/>
            <person name="Lu N."/>
            <person name="King J."/>
            <person name="Shears P."/>
            <person name="Lawson P.A."/>
        </authorList>
    </citation>
    <scope>NUCLEOTIDE SEQUENCE</scope>
    <source>
        <strain evidence="1">M7D1</strain>
    </source>
</reference>
<name>A0AAU7F2Y6_9PSED</name>